<comment type="caution">
    <text evidence="1">The sequence shown here is derived from an EMBL/GenBank/DDBJ whole genome shotgun (WGS) entry which is preliminary data.</text>
</comment>
<dbReference type="AlphaFoldDB" id="A0A7W7ITJ8"/>
<proteinExistence type="predicted"/>
<protein>
    <recommendedName>
        <fullName evidence="3">Phage ABA sandwich domain-containing protein</fullName>
    </recommendedName>
</protein>
<sequence>MADMQELIARLEAAEVGSRELDAVVWAATNGYELVRFDGAGWLYKMHAEDIQRHERTGFIPGFSQSIDAALALADRIIPGWWIELRRYSDGWYVKVAPHSSKEADALQGFQKPAAIALCIAILKAKAQGDER</sequence>
<accession>A0A7W7ITJ8</accession>
<organism evidence="1 2">
    <name type="scientific">Brevundimonas bullata</name>
    <dbReference type="NCBI Taxonomy" id="13160"/>
    <lineage>
        <taxon>Bacteria</taxon>
        <taxon>Pseudomonadati</taxon>
        <taxon>Pseudomonadota</taxon>
        <taxon>Alphaproteobacteria</taxon>
        <taxon>Caulobacterales</taxon>
        <taxon>Caulobacteraceae</taxon>
        <taxon>Brevundimonas</taxon>
    </lineage>
</organism>
<name>A0A7W7ITJ8_9CAUL</name>
<evidence type="ECO:0008006" key="3">
    <source>
        <dbReference type="Google" id="ProtNLM"/>
    </source>
</evidence>
<dbReference type="RefSeq" id="WP_184273498.1">
    <property type="nucleotide sequence ID" value="NZ_JACHKY010000007.1"/>
</dbReference>
<dbReference type="EMBL" id="JACHKY010000007">
    <property type="protein sequence ID" value="MBB4799710.1"/>
    <property type="molecule type" value="Genomic_DNA"/>
</dbReference>
<evidence type="ECO:0000313" key="1">
    <source>
        <dbReference type="EMBL" id="MBB4799710.1"/>
    </source>
</evidence>
<evidence type="ECO:0000313" key="2">
    <source>
        <dbReference type="Proteomes" id="UP000539957"/>
    </source>
</evidence>
<gene>
    <name evidence="1" type="ORF">HNP32_003470</name>
</gene>
<dbReference type="Proteomes" id="UP000539957">
    <property type="component" value="Unassembled WGS sequence"/>
</dbReference>
<reference evidence="1 2" key="1">
    <citation type="submission" date="2020-08" db="EMBL/GenBank/DDBJ databases">
        <title>Functional genomics of gut bacteria from endangered species of beetles.</title>
        <authorList>
            <person name="Carlos-Shanley C."/>
        </authorList>
    </citation>
    <scope>NUCLEOTIDE SEQUENCE [LARGE SCALE GENOMIC DNA]</scope>
    <source>
        <strain evidence="1 2">S00123</strain>
    </source>
</reference>
<keyword evidence="2" id="KW-1185">Reference proteome</keyword>